<feature type="transmembrane region" description="Helical" evidence="1">
    <location>
        <begin position="138"/>
        <end position="155"/>
    </location>
</feature>
<sequence length="235" mass="25910">MCLTNVSSFQLSDTKYQWATTVLEGLTKQQNNGNMEKSIVFSSACEIIKRLLDAYDHSDPKIQEIHVSDPRPSESNAIPSPGFHRIRRIPVGSDKILYWIRSDPTLNEYLQVAASPMVSFLPFTIVMLGYFGDVKFRSIPIVFIALVVGTIFAWATSLSHASNVRTAASIVKPSPLVFTIKEIFVNLNEITPYLSTTIPTAISIAIGTIQCVESARRAGDFYPTRGAMFADGIGT</sequence>
<evidence type="ECO:0000313" key="2">
    <source>
        <dbReference type="EMBL" id="CAF1050167.1"/>
    </source>
</evidence>
<dbReference type="AlphaFoldDB" id="A0A814KJ22"/>
<keyword evidence="1" id="KW-0812">Transmembrane</keyword>
<feature type="transmembrane region" description="Helical" evidence="1">
    <location>
        <begin position="109"/>
        <end position="132"/>
    </location>
</feature>
<accession>A0A814KJ22</accession>
<evidence type="ECO:0000256" key="1">
    <source>
        <dbReference type="SAM" id="Phobius"/>
    </source>
</evidence>
<comment type="caution">
    <text evidence="2">The sequence shown here is derived from an EMBL/GenBank/DDBJ whole genome shotgun (WGS) entry which is preliminary data.</text>
</comment>
<dbReference type="EMBL" id="CAJNOR010000982">
    <property type="protein sequence ID" value="CAF1050167.1"/>
    <property type="molecule type" value="Genomic_DNA"/>
</dbReference>
<keyword evidence="1" id="KW-1133">Transmembrane helix</keyword>
<organism evidence="2 3">
    <name type="scientific">Adineta ricciae</name>
    <name type="common">Rotifer</name>
    <dbReference type="NCBI Taxonomy" id="249248"/>
    <lineage>
        <taxon>Eukaryota</taxon>
        <taxon>Metazoa</taxon>
        <taxon>Spiralia</taxon>
        <taxon>Gnathifera</taxon>
        <taxon>Rotifera</taxon>
        <taxon>Eurotatoria</taxon>
        <taxon>Bdelloidea</taxon>
        <taxon>Adinetida</taxon>
        <taxon>Adinetidae</taxon>
        <taxon>Adineta</taxon>
    </lineage>
</organism>
<evidence type="ECO:0000313" key="3">
    <source>
        <dbReference type="Proteomes" id="UP000663828"/>
    </source>
</evidence>
<name>A0A814KJ22_ADIRI</name>
<keyword evidence="3" id="KW-1185">Reference proteome</keyword>
<dbReference type="Proteomes" id="UP000663828">
    <property type="component" value="Unassembled WGS sequence"/>
</dbReference>
<reference evidence="2" key="1">
    <citation type="submission" date="2021-02" db="EMBL/GenBank/DDBJ databases">
        <authorList>
            <person name="Nowell W R."/>
        </authorList>
    </citation>
    <scope>NUCLEOTIDE SEQUENCE</scope>
</reference>
<proteinExistence type="predicted"/>
<keyword evidence="1" id="KW-0472">Membrane</keyword>
<dbReference type="PANTHER" id="PTHR31610">
    <property type="entry name" value="SLR0360 PROTEIN"/>
    <property type="match status" value="1"/>
</dbReference>
<dbReference type="PANTHER" id="PTHR31610:SF0">
    <property type="entry name" value="SLC26A_SULP TRANSPORTER DOMAIN-CONTAINING PROTEIN"/>
    <property type="match status" value="1"/>
</dbReference>
<gene>
    <name evidence="2" type="ORF">XAT740_LOCUS15729</name>
</gene>
<protein>
    <submittedName>
        <fullName evidence="2">Uncharacterized protein</fullName>
    </submittedName>
</protein>